<name>A0A821TFG4_9NEOP</name>
<evidence type="ECO:0000259" key="4">
    <source>
        <dbReference type="SMART" id="SM00642"/>
    </source>
</evidence>
<dbReference type="SUPFAM" id="SSF51445">
    <property type="entry name" value="(Trans)glycosidases"/>
    <property type="match status" value="1"/>
</dbReference>
<keyword evidence="3" id="KW-0732">Signal</keyword>
<evidence type="ECO:0000256" key="3">
    <source>
        <dbReference type="SAM" id="SignalP"/>
    </source>
</evidence>
<protein>
    <recommendedName>
        <fullName evidence="2">alpha-glucosidase</fullName>
        <ecNumber evidence="2">3.2.1.20</ecNumber>
    </recommendedName>
</protein>
<evidence type="ECO:0000256" key="2">
    <source>
        <dbReference type="ARBA" id="ARBA00012741"/>
    </source>
</evidence>
<accession>A0A821TFG4</accession>
<dbReference type="InterPro" id="IPR006047">
    <property type="entry name" value="GH13_cat_dom"/>
</dbReference>
<dbReference type="Pfam" id="PF00128">
    <property type="entry name" value="Alpha-amylase"/>
    <property type="match status" value="2"/>
</dbReference>
<dbReference type="EMBL" id="CAJOBZ010000023">
    <property type="protein sequence ID" value="CAF4871937.1"/>
    <property type="molecule type" value="Genomic_DNA"/>
</dbReference>
<dbReference type="InterPro" id="IPR017853">
    <property type="entry name" value="GH"/>
</dbReference>
<dbReference type="Gene3D" id="3.90.400.10">
    <property type="entry name" value="Oligo-1,6-glucosidase, Domain 2"/>
    <property type="match status" value="1"/>
</dbReference>
<sequence>MWLVVIMSVMLAKSVSAGWNNTIYYKVLVDSFKDSDSDGLGDLKGATKQLSYIRAVGADAVILSPINAKSPDCDHPGTVSFTEIDQRYGNEDTLKKLIEKSRKLDLKVLISVDVRSISTLSEWFNLSAARTLGYEDWVIWRDTPADPTIDGVEWLWNDIRNSYYASISNETQLNLCSDGVTEAFRRAQCIWLQRGFAGLVLSPDFTINHECGVKFVQKMATYALSCTRAANIEKPITLADTAFEIENAARYYGDSVTVISNALTGPVRTSPSLAVALHTELVYCPQDMTPTWRTSSSESRIASRYGSEFVDAINIISLFLPGATIIQQGDELGAADTLLEWATTNKCWPTIAAPFAAPFPWDDSPTAGFTSGESWLPLAPNYRYANAKTEFANEQSHFGVVRAVAALRKSPAFGPHYEIKRIEDALVILRWGPIGSLLVVSNLCRRNSEIQLSKIPGLSNEMTAAVSSGGYMNLFRGETILMAGPPRHCGGPGPVDKIANKLSEGWQKINKYLSV</sequence>
<feature type="chain" id="PRO_5032418196" description="alpha-glucosidase" evidence="3">
    <location>
        <begin position="18"/>
        <end position="515"/>
    </location>
</feature>
<dbReference type="InterPro" id="IPR045857">
    <property type="entry name" value="O16G_dom_2"/>
</dbReference>
<evidence type="ECO:0000313" key="6">
    <source>
        <dbReference type="Proteomes" id="UP000663880"/>
    </source>
</evidence>
<dbReference type="SMART" id="SM00642">
    <property type="entry name" value="Aamy"/>
    <property type="match status" value="1"/>
</dbReference>
<dbReference type="PANTHER" id="PTHR10357">
    <property type="entry name" value="ALPHA-AMYLASE FAMILY MEMBER"/>
    <property type="match status" value="1"/>
</dbReference>
<feature type="domain" description="Glycosyl hydrolase family 13 catalytic" evidence="4">
    <location>
        <begin position="26"/>
        <end position="356"/>
    </location>
</feature>
<organism evidence="5 6">
    <name type="scientific">Pieris macdunnoughi</name>
    <dbReference type="NCBI Taxonomy" id="345717"/>
    <lineage>
        <taxon>Eukaryota</taxon>
        <taxon>Metazoa</taxon>
        <taxon>Ecdysozoa</taxon>
        <taxon>Arthropoda</taxon>
        <taxon>Hexapoda</taxon>
        <taxon>Insecta</taxon>
        <taxon>Pterygota</taxon>
        <taxon>Neoptera</taxon>
        <taxon>Endopterygota</taxon>
        <taxon>Lepidoptera</taxon>
        <taxon>Glossata</taxon>
        <taxon>Ditrysia</taxon>
        <taxon>Papilionoidea</taxon>
        <taxon>Pieridae</taxon>
        <taxon>Pierinae</taxon>
        <taxon>Pieris</taxon>
    </lineage>
</organism>
<dbReference type="EC" id="3.2.1.20" evidence="2"/>
<dbReference type="GO" id="GO:0005975">
    <property type="term" value="P:carbohydrate metabolic process"/>
    <property type="evidence" value="ECO:0007669"/>
    <property type="project" value="InterPro"/>
</dbReference>
<dbReference type="OrthoDB" id="1740265at2759"/>
<comment type="caution">
    <text evidence="5">The sequence shown here is derived from an EMBL/GenBank/DDBJ whole genome shotgun (WGS) entry which is preliminary data.</text>
</comment>
<evidence type="ECO:0000256" key="1">
    <source>
        <dbReference type="ARBA" id="ARBA00001657"/>
    </source>
</evidence>
<feature type="signal peptide" evidence="3">
    <location>
        <begin position="1"/>
        <end position="17"/>
    </location>
</feature>
<comment type="catalytic activity">
    <reaction evidence="1">
        <text>Hydrolysis of terminal, non-reducing (1-&gt;4)-linked alpha-D-glucose residues with release of alpha-D-glucose.</text>
        <dbReference type="EC" id="3.2.1.20"/>
    </reaction>
</comment>
<dbReference type="Proteomes" id="UP000663880">
    <property type="component" value="Unassembled WGS sequence"/>
</dbReference>
<dbReference type="Gene3D" id="3.20.20.80">
    <property type="entry name" value="Glycosidases"/>
    <property type="match status" value="2"/>
</dbReference>
<evidence type="ECO:0000313" key="5">
    <source>
        <dbReference type="EMBL" id="CAF4871937.1"/>
    </source>
</evidence>
<dbReference type="GO" id="GO:0004558">
    <property type="term" value="F:alpha-1,4-glucosidase activity"/>
    <property type="evidence" value="ECO:0007669"/>
    <property type="project" value="UniProtKB-EC"/>
</dbReference>
<dbReference type="AlphaFoldDB" id="A0A821TFG4"/>
<gene>
    <name evidence="5" type="ORF">PMACD_LOCUS8842</name>
</gene>
<reference evidence="5" key="1">
    <citation type="submission" date="2021-02" db="EMBL/GenBank/DDBJ databases">
        <authorList>
            <person name="Steward A R."/>
        </authorList>
    </citation>
    <scope>NUCLEOTIDE SEQUENCE</scope>
</reference>
<dbReference type="PANTHER" id="PTHR10357:SF179">
    <property type="entry name" value="NEUTRAL AND BASIC AMINO ACID TRANSPORT PROTEIN RBAT"/>
    <property type="match status" value="1"/>
</dbReference>
<keyword evidence="6" id="KW-1185">Reference proteome</keyword>
<proteinExistence type="predicted"/>